<feature type="region of interest" description="Disordered" evidence="1">
    <location>
        <begin position="49"/>
        <end position="81"/>
    </location>
</feature>
<dbReference type="AlphaFoldDB" id="A0AAV5CVW5"/>
<reference evidence="2" key="2">
    <citation type="submission" date="2021-12" db="EMBL/GenBank/DDBJ databases">
        <title>Resequencing data analysis of finger millet.</title>
        <authorList>
            <person name="Hatakeyama M."/>
            <person name="Aluri S."/>
            <person name="Balachadran M.T."/>
            <person name="Sivarajan S.R."/>
            <person name="Poveda L."/>
            <person name="Shimizu-Inatsugi R."/>
            <person name="Schlapbach R."/>
            <person name="Sreeman S.M."/>
            <person name="Shimizu K.K."/>
        </authorList>
    </citation>
    <scope>NUCLEOTIDE SEQUENCE</scope>
</reference>
<evidence type="ECO:0000313" key="2">
    <source>
        <dbReference type="EMBL" id="GJN02052.1"/>
    </source>
</evidence>
<organism evidence="2 3">
    <name type="scientific">Eleusine coracana subsp. coracana</name>
    <dbReference type="NCBI Taxonomy" id="191504"/>
    <lineage>
        <taxon>Eukaryota</taxon>
        <taxon>Viridiplantae</taxon>
        <taxon>Streptophyta</taxon>
        <taxon>Embryophyta</taxon>
        <taxon>Tracheophyta</taxon>
        <taxon>Spermatophyta</taxon>
        <taxon>Magnoliopsida</taxon>
        <taxon>Liliopsida</taxon>
        <taxon>Poales</taxon>
        <taxon>Poaceae</taxon>
        <taxon>PACMAD clade</taxon>
        <taxon>Chloridoideae</taxon>
        <taxon>Cynodonteae</taxon>
        <taxon>Eleusininae</taxon>
        <taxon>Eleusine</taxon>
    </lineage>
</organism>
<dbReference type="EMBL" id="BQKI01000009">
    <property type="protein sequence ID" value="GJN02052.1"/>
    <property type="molecule type" value="Genomic_DNA"/>
</dbReference>
<evidence type="ECO:0000313" key="3">
    <source>
        <dbReference type="Proteomes" id="UP001054889"/>
    </source>
</evidence>
<reference evidence="2" key="1">
    <citation type="journal article" date="2018" name="DNA Res.">
        <title>Multiple hybrid de novo genome assembly of finger millet, an orphan allotetraploid crop.</title>
        <authorList>
            <person name="Hatakeyama M."/>
            <person name="Aluri S."/>
            <person name="Balachadran M.T."/>
            <person name="Sivarajan S.R."/>
            <person name="Patrignani A."/>
            <person name="Gruter S."/>
            <person name="Poveda L."/>
            <person name="Shimizu-Inatsugi R."/>
            <person name="Baeten J."/>
            <person name="Francoijs K.J."/>
            <person name="Nataraja K.N."/>
            <person name="Reddy Y.A.N."/>
            <person name="Phadnis S."/>
            <person name="Ravikumar R.L."/>
            <person name="Schlapbach R."/>
            <person name="Sreeman S.M."/>
            <person name="Shimizu K.K."/>
        </authorList>
    </citation>
    <scope>NUCLEOTIDE SEQUENCE</scope>
</reference>
<keyword evidence="3" id="KW-1185">Reference proteome</keyword>
<sequence length="81" mass="8785">MVAEAFDSARSGAVEEVRYARTWHEPTQPSTPPARCLSFPSYLLPSPRTVRGWSSASTASTDGWPELRLNGAAAPELETHA</sequence>
<comment type="caution">
    <text evidence="2">The sequence shown here is derived from an EMBL/GenBank/DDBJ whole genome shotgun (WGS) entry which is preliminary data.</text>
</comment>
<protein>
    <submittedName>
        <fullName evidence="2">Uncharacterized protein</fullName>
    </submittedName>
</protein>
<gene>
    <name evidence="2" type="primary">ga19368</name>
    <name evidence="2" type="ORF">PR202_ga19368</name>
</gene>
<proteinExistence type="predicted"/>
<feature type="compositionally biased region" description="Polar residues" evidence="1">
    <location>
        <begin position="52"/>
        <end position="61"/>
    </location>
</feature>
<dbReference type="Proteomes" id="UP001054889">
    <property type="component" value="Unassembled WGS sequence"/>
</dbReference>
<name>A0AAV5CVW5_ELECO</name>
<evidence type="ECO:0000256" key="1">
    <source>
        <dbReference type="SAM" id="MobiDB-lite"/>
    </source>
</evidence>
<accession>A0AAV5CVW5</accession>